<comment type="caution">
    <text evidence="1">The sequence shown here is derived from an EMBL/GenBank/DDBJ whole genome shotgun (WGS) entry which is preliminary data.</text>
</comment>
<evidence type="ECO:0000313" key="2">
    <source>
        <dbReference type="Proteomes" id="UP000005384"/>
    </source>
</evidence>
<gene>
    <name evidence="1" type="ORF">HMPREF9473_03809</name>
</gene>
<organism evidence="1 2">
    <name type="scientific">Hungatella hathewayi WAL-18680</name>
    <dbReference type="NCBI Taxonomy" id="742737"/>
    <lineage>
        <taxon>Bacteria</taxon>
        <taxon>Bacillati</taxon>
        <taxon>Bacillota</taxon>
        <taxon>Clostridia</taxon>
        <taxon>Lachnospirales</taxon>
        <taxon>Lachnospiraceae</taxon>
        <taxon>Hungatella</taxon>
    </lineage>
</organism>
<dbReference type="PATRIC" id="fig|742737.3.peg.3789"/>
<name>G5IJY1_9FIRM</name>
<keyword evidence="2" id="KW-1185">Reference proteome</keyword>
<dbReference type="Proteomes" id="UP000005384">
    <property type="component" value="Unassembled WGS sequence"/>
</dbReference>
<sequence>MNKRTQQIKKMNTWVKNNPGYWSIICNTYDSGSISLKAYQNTIKNLEKEALYELFYVFLETHKNNPAIKDVIEVLFFDLVQEKIENGSIKEFMKQFICCLN</sequence>
<dbReference type="HOGENOM" id="CLU_2287650_0_0_9"/>
<reference evidence="1 2" key="1">
    <citation type="submission" date="2011-08" db="EMBL/GenBank/DDBJ databases">
        <title>The Genome Sequence of Clostridium hathewayi WAL-18680.</title>
        <authorList>
            <consortium name="The Broad Institute Genome Sequencing Platform"/>
            <person name="Earl A."/>
            <person name="Ward D."/>
            <person name="Feldgarden M."/>
            <person name="Gevers D."/>
            <person name="Finegold S.M."/>
            <person name="Summanen P.H."/>
            <person name="Molitoris D.R."/>
            <person name="Song M."/>
            <person name="Daigneault M."/>
            <person name="Allen-Vercoe E."/>
            <person name="Young S.K."/>
            <person name="Zeng Q."/>
            <person name="Gargeya S."/>
            <person name="Fitzgerald M."/>
            <person name="Haas B."/>
            <person name="Abouelleil A."/>
            <person name="Alvarado L."/>
            <person name="Arachchi H.M."/>
            <person name="Berlin A."/>
            <person name="Brown A."/>
            <person name="Chapman S.B."/>
            <person name="Chen Z."/>
            <person name="Dunbar C."/>
            <person name="Freedman E."/>
            <person name="Gearin G."/>
            <person name="Gellesch M."/>
            <person name="Goldberg J."/>
            <person name="Griggs A."/>
            <person name="Gujja S."/>
            <person name="Heiman D."/>
            <person name="Howarth C."/>
            <person name="Larson L."/>
            <person name="Lui A."/>
            <person name="MacDonald P.J.P."/>
            <person name="Montmayeur A."/>
            <person name="Murphy C."/>
            <person name="Neiman D."/>
            <person name="Pearson M."/>
            <person name="Priest M."/>
            <person name="Roberts A."/>
            <person name="Saif S."/>
            <person name="Shea T."/>
            <person name="Shenoy N."/>
            <person name="Sisk P."/>
            <person name="Stolte C."/>
            <person name="Sykes S."/>
            <person name="Wortman J."/>
            <person name="Nusbaum C."/>
            <person name="Birren B."/>
        </authorList>
    </citation>
    <scope>NUCLEOTIDE SEQUENCE [LARGE SCALE GENOMIC DNA]</scope>
    <source>
        <strain evidence="1 2">WAL-18680</strain>
    </source>
</reference>
<accession>G5IJY1</accession>
<protein>
    <submittedName>
        <fullName evidence="1">Uncharacterized protein</fullName>
    </submittedName>
</protein>
<dbReference type="EMBL" id="ADLN01000104">
    <property type="protein sequence ID" value="EHI58351.1"/>
    <property type="molecule type" value="Genomic_DNA"/>
</dbReference>
<evidence type="ECO:0000313" key="1">
    <source>
        <dbReference type="EMBL" id="EHI58351.1"/>
    </source>
</evidence>
<dbReference type="RefSeq" id="WP_006781800.1">
    <property type="nucleotide sequence ID" value="NZ_CP040506.1"/>
</dbReference>
<proteinExistence type="predicted"/>
<dbReference type="AlphaFoldDB" id="G5IJY1"/>